<dbReference type="PANTHER" id="PTHR21137:SF35">
    <property type="entry name" value="ODORANT RECEPTOR 19A-RELATED"/>
    <property type="match status" value="1"/>
</dbReference>
<comment type="similarity">
    <text evidence="10">Belongs to the insect chemoreceptor superfamily. Heteromeric odorant receptor channel (TC 1.A.69) family.</text>
</comment>
<evidence type="ECO:0000256" key="2">
    <source>
        <dbReference type="ARBA" id="ARBA00022475"/>
    </source>
</evidence>
<dbReference type="GeneID" id="111599491"/>
<evidence type="ECO:0000256" key="5">
    <source>
        <dbReference type="ARBA" id="ARBA00022725"/>
    </source>
</evidence>
<dbReference type="GO" id="GO:0007165">
    <property type="term" value="P:signal transduction"/>
    <property type="evidence" value="ECO:0007669"/>
    <property type="project" value="UniProtKB-KW"/>
</dbReference>
<dbReference type="CTD" id="40744"/>
<protein>
    <recommendedName>
        <fullName evidence="10">Odorant receptor</fullName>
    </recommendedName>
</protein>
<dbReference type="PANTHER" id="PTHR21137">
    <property type="entry name" value="ODORANT RECEPTOR"/>
    <property type="match status" value="1"/>
</dbReference>
<dbReference type="OrthoDB" id="6765072at2759"/>
<feature type="transmembrane region" description="Helical" evidence="10">
    <location>
        <begin position="360"/>
        <end position="382"/>
    </location>
</feature>
<dbReference type="KEGG" id="dhe:111599491"/>
<evidence type="ECO:0000256" key="9">
    <source>
        <dbReference type="ARBA" id="ARBA00023224"/>
    </source>
</evidence>
<dbReference type="GO" id="GO:0005886">
    <property type="term" value="C:plasma membrane"/>
    <property type="evidence" value="ECO:0007669"/>
    <property type="project" value="UniProtKB-SubCell"/>
</dbReference>
<keyword evidence="3 10" id="KW-0716">Sensory transduction</keyword>
<organism evidence="11 12">
    <name type="scientific">Drosophila hydei</name>
    <name type="common">Fruit fly</name>
    <dbReference type="NCBI Taxonomy" id="7224"/>
    <lineage>
        <taxon>Eukaryota</taxon>
        <taxon>Metazoa</taxon>
        <taxon>Ecdysozoa</taxon>
        <taxon>Arthropoda</taxon>
        <taxon>Hexapoda</taxon>
        <taxon>Insecta</taxon>
        <taxon>Pterygota</taxon>
        <taxon>Neoptera</taxon>
        <taxon>Endopterygota</taxon>
        <taxon>Diptera</taxon>
        <taxon>Brachycera</taxon>
        <taxon>Muscomorpha</taxon>
        <taxon>Ephydroidea</taxon>
        <taxon>Drosophilidae</taxon>
        <taxon>Drosophila</taxon>
    </lineage>
</organism>
<evidence type="ECO:0000256" key="6">
    <source>
        <dbReference type="ARBA" id="ARBA00022989"/>
    </source>
</evidence>
<evidence type="ECO:0000256" key="4">
    <source>
        <dbReference type="ARBA" id="ARBA00022692"/>
    </source>
</evidence>
<dbReference type="Proteomes" id="UP000504633">
    <property type="component" value="Unplaced"/>
</dbReference>
<dbReference type="InterPro" id="IPR004117">
    <property type="entry name" value="7tm6_olfct_rcpt"/>
</dbReference>
<dbReference type="GO" id="GO:0004984">
    <property type="term" value="F:olfactory receptor activity"/>
    <property type="evidence" value="ECO:0007669"/>
    <property type="project" value="InterPro"/>
</dbReference>
<keyword evidence="2" id="KW-1003">Cell membrane</keyword>
<gene>
    <name evidence="12" type="primary">LOC111599491</name>
</gene>
<name>A0A6J1LYS3_DROHY</name>
<feature type="transmembrane region" description="Helical" evidence="10">
    <location>
        <begin position="68"/>
        <end position="87"/>
    </location>
</feature>
<accession>A0A6J1LYS3</accession>
<comment type="subcellular location">
    <subcellularLocation>
        <location evidence="1 10">Cell membrane</location>
        <topology evidence="1 10">Multi-pass membrane protein</topology>
    </subcellularLocation>
</comment>
<feature type="transmembrane region" description="Helical" evidence="10">
    <location>
        <begin position="32"/>
        <end position="56"/>
    </location>
</feature>
<sequence>MRPSLRMHELVTHINSVAQQLGLDMLTVNVKYIGRTWITISAPITYAIFGVNWGIIEARRHWMEGIKSCIMLGGLVSGSAKLLTILLRHTPIRDLLHYIIRIYEEYEKRGVDYCNTLNFGIDRVNKIQRIIFVGYSITFLIMLLIPLVLLVYKGIRITVMPYEIPGLSLDSNIGYGLTYLQHTIPEVVGGVGFYLGDMLVLLALIQIQTFADIFQLKASALNDALDRKEQSRYVSNVGEYIDFDVQALLMDLINWHQLFVDYCELVEKIYDNLIAAQVFAASVSIVVCLCVNLNGFHLISAIFFLVSAYSMTVYCVVGTQIEFAYDQVYETVCCLSWHELNCDQRKLYAVMLQRAQNMKIIVLLGLVPLSLGTALQLTKLIYSISMMMMRNRK</sequence>
<feature type="transmembrane region" description="Helical" evidence="10">
    <location>
        <begin position="130"/>
        <end position="152"/>
    </location>
</feature>
<evidence type="ECO:0000313" key="11">
    <source>
        <dbReference type="Proteomes" id="UP000504633"/>
    </source>
</evidence>
<evidence type="ECO:0000256" key="3">
    <source>
        <dbReference type="ARBA" id="ARBA00022606"/>
    </source>
</evidence>
<reference evidence="12" key="1">
    <citation type="submission" date="2025-08" db="UniProtKB">
        <authorList>
            <consortium name="RefSeq"/>
        </authorList>
    </citation>
    <scope>IDENTIFICATION</scope>
    <source>
        <strain evidence="12">15085-1641.00</strain>
        <tissue evidence="12">Whole body</tissue>
    </source>
</reference>
<keyword evidence="4 10" id="KW-0812">Transmembrane</keyword>
<evidence type="ECO:0000256" key="10">
    <source>
        <dbReference type="RuleBase" id="RU351113"/>
    </source>
</evidence>
<evidence type="ECO:0000256" key="1">
    <source>
        <dbReference type="ARBA" id="ARBA00004651"/>
    </source>
</evidence>
<dbReference type="GO" id="GO:0005549">
    <property type="term" value="F:odorant binding"/>
    <property type="evidence" value="ECO:0007669"/>
    <property type="project" value="InterPro"/>
</dbReference>
<keyword evidence="6 10" id="KW-1133">Transmembrane helix</keyword>
<evidence type="ECO:0000313" key="12">
    <source>
        <dbReference type="RefSeq" id="XP_023170925.1"/>
    </source>
</evidence>
<evidence type="ECO:0000256" key="8">
    <source>
        <dbReference type="ARBA" id="ARBA00023170"/>
    </source>
</evidence>
<feature type="transmembrane region" description="Helical" evidence="10">
    <location>
        <begin position="298"/>
        <end position="321"/>
    </location>
</feature>
<keyword evidence="5 10" id="KW-0552">Olfaction</keyword>
<feature type="transmembrane region" description="Helical" evidence="10">
    <location>
        <begin position="274"/>
        <end position="291"/>
    </location>
</feature>
<keyword evidence="8 10" id="KW-0675">Receptor</keyword>
<proteinExistence type="inferred from homology"/>
<dbReference type="RefSeq" id="XP_023170925.1">
    <property type="nucleotide sequence ID" value="XM_023315157.2"/>
</dbReference>
<keyword evidence="7 10" id="KW-0472">Membrane</keyword>
<dbReference type="AlphaFoldDB" id="A0A6J1LYS3"/>
<dbReference type="OMA" id="YSMSIYC"/>
<feature type="transmembrane region" description="Helical" evidence="10">
    <location>
        <begin position="187"/>
        <end position="207"/>
    </location>
</feature>
<keyword evidence="11" id="KW-1185">Reference proteome</keyword>
<dbReference type="Pfam" id="PF02949">
    <property type="entry name" value="7tm_6"/>
    <property type="match status" value="1"/>
</dbReference>
<evidence type="ECO:0000256" key="7">
    <source>
        <dbReference type="ARBA" id="ARBA00023136"/>
    </source>
</evidence>
<keyword evidence="9 10" id="KW-0807">Transducer</keyword>